<dbReference type="CDD" id="cd00859">
    <property type="entry name" value="HisRS_anticodon"/>
    <property type="match status" value="1"/>
</dbReference>
<dbReference type="PROSITE" id="PS50862">
    <property type="entry name" value="AA_TRNA_LIGASE_II"/>
    <property type="match status" value="1"/>
</dbReference>
<comment type="subcellular location">
    <subcellularLocation>
        <location evidence="9">Cytoplasm</location>
    </subcellularLocation>
</comment>
<feature type="binding site" evidence="10">
    <location>
        <begin position="263"/>
        <end position="264"/>
    </location>
    <ligand>
        <name>L-histidine</name>
        <dbReference type="ChEBI" id="CHEBI:57595"/>
    </ligand>
</feature>
<dbReference type="InterPro" id="IPR004516">
    <property type="entry name" value="HisRS/HisZ"/>
</dbReference>
<dbReference type="CDD" id="cd00773">
    <property type="entry name" value="HisRS-like_core"/>
    <property type="match status" value="1"/>
</dbReference>
<comment type="subunit">
    <text evidence="9">Homodimer.</text>
</comment>
<dbReference type="GO" id="GO:0006427">
    <property type="term" value="P:histidyl-tRNA aminoacylation"/>
    <property type="evidence" value="ECO:0007669"/>
    <property type="project" value="UniProtKB-UniRule"/>
</dbReference>
<keyword evidence="3 9" id="KW-0436">Ligase</keyword>
<keyword evidence="5 9" id="KW-0067">ATP-binding</keyword>
<evidence type="ECO:0000256" key="8">
    <source>
        <dbReference type="ARBA" id="ARBA00047639"/>
    </source>
</evidence>
<feature type="binding site" evidence="10">
    <location>
        <position position="125"/>
    </location>
    <ligand>
        <name>L-histidine</name>
        <dbReference type="ChEBI" id="CHEBI:57595"/>
    </ligand>
</feature>
<dbReference type="InterPro" id="IPR015807">
    <property type="entry name" value="His-tRNA-ligase"/>
</dbReference>
<dbReference type="PIRSF" id="PIRSF001549">
    <property type="entry name" value="His-tRNA_synth"/>
    <property type="match status" value="1"/>
</dbReference>
<evidence type="ECO:0000256" key="10">
    <source>
        <dbReference type="PIRSR" id="PIRSR001549-1"/>
    </source>
</evidence>
<evidence type="ECO:0000256" key="1">
    <source>
        <dbReference type="ARBA" id="ARBA00008226"/>
    </source>
</evidence>
<evidence type="ECO:0000256" key="4">
    <source>
        <dbReference type="ARBA" id="ARBA00022741"/>
    </source>
</evidence>
<keyword evidence="2 9" id="KW-0963">Cytoplasm</keyword>
<dbReference type="Pfam" id="PF13393">
    <property type="entry name" value="tRNA-synt_His"/>
    <property type="match status" value="1"/>
</dbReference>
<proteinExistence type="inferred from homology"/>
<dbReference type="SUPFAM" id="SSF52954">
    <property type="entry name" value="Class II aaRS ABD-related"/>
    <property type="match status" value="1"/>
</dbReference>
<dbReference type="PANTHER" id="PTHR43707">
    <property type="entry name" value="HISTIDYL-TRNA SYNTHETASE"/>
    <property type="match status" value="1"/>
</dbReference>
<dbReference type="PANTHER" id="PTHR43707:SF1">
    <property type="entry name" value="HISTIDINE--TRNA LIGASE, MITOCHONDRIAL-RELATED"/>
    <property type="match status" value="1"/>
</dbReference>
<evidence type="ECO:0000259" key="11">
    <source>
        <dbReference type="PROSITE" id="PS50862"/>
    </source>
</evidence>
<dbReference type="EMBL" id="LGFU01000131">
    <property type="protein sequence ID" value="KUK45860.1"/>
    <property type="molecule type" value="Genomic_DNA"/>
</dbReference>
<dbReference type="InterPro" id="IPR004154">
    <property type="entry name" value="Anticodon-bd"/>
</dbReference>
<dbReference type="InterPro" id="IPR006195">
    <property type="entry name" value="aa-tRNA-synth_II"/>
</dbReference>
<dbReference type="Pfam" id="PF03129">
    <property type="entry name" value="HGTP_anticodon"/>
    <property type="match status" value="1"/>
</dbReference>
<keyword evidence="4 9" id="KW-0547">Nucleotide-binding</keyword>
<dbReference type="GO" id="GO:0004821">
    <property type="term" value="F:histidine-tRNA ligase activity"/>
    <property type="evidence" value="ECO:0007669"/>
    <property type="project" value="UniProtKB-UniRule"/>
</dbReference>
<dbReference type="Gene3D" id="3.30.930.10">
    <property type="entry name" value="Bira Bifunctional Protein, Domain 2"/>
    <property type="match status" value="1"/>
</dbReference>
<feature type="binding site" evidence="10">
    <location>
        <begin position="81"/>
        <end position="83"/>
    </location>
    <ligand>
        <name>L-histidine</name>
        <dbReference type="ChEBI" id="CHEBI:57595"/>
    </ligand>
</feature>
<dbReference type="InterPro" id="IPR033656">
    <property type="entry name" value="HisRS_anticodon"/>
</dbReference>
<evidence type="ECO:0000256" key="9">
    <source>
        <dbReference type="HAMAP-Rule" id="MF_00127"/>
    </source>
</evidence>
<evidence type="ECO:0000256" key="3">
    <source>
        <dbReference type="ARBA" id="ARBA00022598"/>
    </source>
</evidence>
<dbReference type="SUPFAM" id="SSF55681">
    <property type="entry name" value="Class II aaRS and biotin synthetases"/>
    <property type="match status" value="1"/>
</dbReference>
<dbReference type="NCBIfam" id="TIGR00442">
    <property type="entry name" value="hisS"/>
    <property type="match status" value="1"/>
</dbReference>
<evidence type="ECO:0000313" key="13">
    <source>
        <dbReference type="Proteomes" id="UP000064249"/>
    </source>
</evidence>
<name>A0A101FWU8_9CHLR</name>
<feature type="domain" description="Aminoacyl-transfer RNA synthetases class-II family profile" evidence="11">
    <location>
        <begin position="1"/>
        <end position="329"/>
    </location>
</feature>
<dbReference type="InterPro" id="IPR041715">
    <property type="entry name" value="HisRS-like_core"/>
</dbReference>
<evidence type="ECO:0000313" key="12">
    <source>
        <dbReference type="EMBL" id="KUK45860.1"/>
    </source>
</evidence>
<keyword evidence="6 9" id="KW-0648">Protein biosynthesis</keyword>
<feature type="binding site" evidence="10">
    <location>
        <position position="259"/>
    </location>
    <ligand>
        <name>L-histidine</name>
        <dbReference type="ChEBI" id="CHEBI:57595"/>
    </ligand>
</feature>
<accession>A0A101FWU8</accession>
<dbReference type="Gene3D" id="3.40.50.800">
    <property type="entry name" value="Anticodon-binding domain"/>
    <property type="match status" value="1"/>
</dbReference>
<dbReference type="GO" id="GO:0005737">
    <property type="term" value="C:cytoplasm"/>
    <property type="evidence" value="ECO:0007669"/>
    <property type="project" value="UniProtKB-SubCell"/>
</dbReference>
<dbReference type="InterPro" id="IPR036621">
    <property type="entry name" value="Anticodon-bd_dom_sf"/>
</dbReference>
<dbReference type="Proteomes" id="UP000064249">
    <property type="component" value="Unassembled WGS sequence"/>
</dbReference>
<dbReference type="AlphaFoldDB" id="A0A101FWU8"/>
<comment type="caution">
    <text evidence="12">The sequence shown here is derived from an EMBL/GenBank/DDBJ whole genome shotgun (WGS) entry which is preliminary data.</text>
</comment>
<evidence type="ECO:0000256" key="6">
    <source>
        <dbReference type="ARBA" id="ARBA00022917"/>
    </source>
</evidence>
<evidence type="ECO:0000256" key="7">
    <source>
        <dbReference type="ARBA" id="ARBA00023146"/>
    </source>
</evidence>
<feature type="binding site" evidence="10">
    <location>
        <position position="129"/>
    </location>
    <ligand>
        <name>L-histidine</name>
        <dbReference type="ChEBI" id="CHEBI:57595"/>
    </ligand>
</feature>
<dbReference type="GO" id="GO:0005524">
    <property type="term" value="F:ATP binding"/>
    <property type="evidence" value="ECO:0007669"/>
    <property type="project" value="UniProtKB-UniRule"/>
</dbReference>
<dbReference type="HAMAP" id="MF_00127">
    <property type="entry name" value="His_tRNA_synth"/>
    <property type="match status" value="1"/>
</dbReference>
<evidence type="ECO:0000256" key="2">
    <source>
        <dbReference type="ARBA" id="ARBA00022490"/>
    </source>
</evidence>
<protein>
    <recommendedName>
        <fullName evidence="9">Histidine--tRNA ligase</fullName>
        <ecNumber evidence="9">6.1.1.21</ecNumber>
    </recommendedName>
    <alternativeName>
        <fullName evidence="9">Histidyl-tRNA synthetase</fullName>
        <shortName evidence="9">HisRS</shortName>
    </alternativeName>
</protein>
<feature type="binding site" evidence="10">
    <location>
        <position position="111"/>
    </location>
    <ligand>
        <name>L-histidine</name>
        <dbReference type="ChEBI" id="CHEBI:57595"/>
    </ligand>
</feature>
<reference evidence="12 13" key="1">
    <citation type="journal article" date="2015" name="MBio">
        <title>Genome-Resolved Metagenomic Analysis Reveals Roles for Candidate Phyla and Other Microbial Community Members in Biogeochemical Transformations in Oil Reservoirs.</title>
        <authorList>
            <person name="Hu P."/>
            <person name="Tom L."/>
            <person name="Singh A."/>
            <person name="Thomas B.C."/>
            <person name="Baker B.J."/>
            <person name="Piceno Y.M."/>
            <person name="Andersen G.L."/>
            <person name="Banfield J.F."/>
        </authorList>
    </citation>
    <scope>NUCLEOTIDE SEQUENCE [LARGE SCALE GENOMIC DNA]</scope>
    <source>
        <strain evidence="12">46_16</strain>
    </source>
</reference>
<sequence length="425" mass="47987">MADIVRSVKGTRDFYPDEMAVRRWMFDIIRDVSTRFGYQEYDGPCLEFIDLYAAKSGEELVKEQAFVFSSPGDDMLTLRPELTPTLARMVAQRQYEIPLPLRWWSIGPFWRYENPQRGRTREFFQWNIDLVGTEAVAADAEIVAVAASFLKETGLSSEQVQIFVNNRRLMDDALSTIDIAKELRPDVFKVVDKLDKLSEKEWRAYALEIGLTEGQVDGLLNLVNDQDLWMKSDELVEFFKLIKIFGVEDYISYNPKVIRGLDYYTGTVFEAFELGGASRAILGGGRYDNLVSDVGGNRLPGVGFAMGDVVIELVLRDAGVIPEKLGHKPQILVTVFDETLLSESLKIAEEIRLAGYRAAVYPEADKLGKQFKYADKLDISVAVILGPDELKENLVAVKNLKTRDQVTIGRGELLSQIEKFLPSLP</sequence>
<dbReference type="PATRIC" id="fig|167964.4.peg.1408"/>
<comment type="similarity">
    <text evidence="1 9">Belongs to the class-II aminoacyl-tRNA synthetase family.</text>
</comment>
<organism evidence="12 13">
    <name type="scientific">Anaerolinea thermophila</name>
    <dbReference type="NCBI Taxonomy" id="167964"/>
    <lineage>
        <taxon>Bacteria</taxon>
        <taxon>Bacillati</taxon>
        <taxon>Chloroflexota</taxon>
        <taxon>Anaerolineae</taxon>
        <taxon>Anaerolineales</taxon>
        <taxon>Anaerolineaceae</taxon>
        <taxon>Anaerolinea</taxon>
    </lineage>
</organism>
<evidence type="ECO:0000256" key="5">
    <source>
        <dbReference type="ARBA" id="ARBA00022840"/>
    </source>
</evidence>
<dbReference type="InterPro" id="IPR045864">
    <property type="entry name" value="aa-tRNA-synth_II/BPL/LPL"/>
</dbReference>
<gene>
    <name evidence="9" type="primary">hisS</name>
    <name evidence="12" type="ORF">XD73_1267</name>
</gene>
<keyword evidence="7 9" id="KW-0030">Aminoacyl-tRNA synthetase</keyword>
<comment type="catalytic activity">
    <reaction evidence="8 9">
        <text>tRNA(His) + L-histidine + ATP = L-histidyl-tRNA(His) + AMP + diphosphate + H(+)</text>
        <dbReference type="Rhea" id="RHEA:17313"/>
        <dbReference type="Rhea" id="RHEA-COMP:9665"/>
        <dbReference type="Rhea" id="RHEA-COMP:9689"/>
        <dbReference type="ChEBI" id="CHEBI:15378"/>
        <dbReference type="ChEBI" id="CHEBI:30616"/>
        <dbReference type="ChEBI" id="CHEBI:33019"/>
        <dbReference type="ChEBI" id="CHEBI:57595"/>
        <dbReference type="ChEBI" id="CHEBI:78442"/>
        <dbReference type="ChEBI" id="CHEBI:78527"/>
        <dbReference type="ChEBI" id="CHEBI:456215"/>
        <dbReference type="EC" id="6.1.1.21"/>
    </reaction>
</comment>
<dbReference type="EC" id="6.1.1.21" evidence="9"/>